<sequence length="288" mass="32019">MASLVAKFVGKKILGETIENKFGKTDPYFETVPATRLDGKPSRSGKTKKRKKALPPGISDHDAMVLTKVKRRAYRLDMCLFNFAGMSFGWGTVLGFIPAFGDALDALLALMVMRTCAGIEGGLPNGVKIKMLFNIVLDFFVGLVPVLGDLADAAFRANTRNAVLLEEHLREKGKIRLREAGQAFPAIDPSEADEFDRMEREIASRPPSRQPSRENSRSNRHDSHRPRPHENQSHLMPEKVAGGSVGKHRVHVMWKWDKCTIHDTIPAEGTAEIGGKYRRQCQSVTISQ</sequence>
<feature type="region of interest" description="Disordered" evidence="1">
    <location>
        <begin position="34"/>
        <end position="56"/>
    </location>
</feature>
<keyword evidence="2" id="KW-0472">Membrane</keyword>
<feature type="compositionally biased region" description="Basic and acidic residues" evidence="1">
    <location>
        <begin position="211"/>
        <end position="221"/>
    </location>
</feature>
<evidence type="ECO:0008006" key="5">
    <source>
        <dbReference type="Google" id="ProtNLM"/>
    </source>
</evidence>
<keyword evidence="2" id="KW-1133">Transmembrane helix</keyword>
<name>A0A8H7KAY8_BIOOC</name>
<dbReference type="PANTHER" id="PTHR35519">
    <property type="entry name" value="MEMBRANE PROTEINS"/>
    <property type="match status" value="1"/>
</dbReference>
<dbReference type="EMBL" id="JADCTT010000012">
    <property type="protein sequence ID" value="KAF9745521.1"/>
    <property type="molecule type" value="Genomic_DNA"/>
</dbReference>
<protein>
    <recommendedName>
        <fullName evidence="5">PH domain-containing protein</fullName>
    </recommendedName>
</protein>
<dbReference type="AlphaFoldDB" id="A0A8H7KAY8"/>
<evidence type="ECO:0000256" key="2">
    <source>
        <dbReference type="SAM" id="Phobius"/>
    </source>
</evidence>
<comment type="caution">
    <text evidence="3">The sequence shown here is derived from an EMBL/GenBank/DDBJ whole genome shotgun (WGS) entry which is preliminary data.</text>
</comment>
<feature type="compositionally biased region" description="Basic residues" evidence="1">
    <location>
        <begin position="43"/>
        <end position="53"/>
    </location>
</feature>
<dbReference type="InterPro" id="IPR025187">
    <property type="entry name" value="DUF4112"/>
</dbReference>
<accession>A0A8H7KAY8</accession>
<dbReference type="PANTHER" id="PTHR35519:SF2">
    <property type="entry name" value="PH DOMAIN PROTEIN"/>
    <property type="match status" value="1"/>
</dbReference>
<dbReference type="Pfam" id="PF13430">
    <property type="entry name" value="DUF4112"/>
    <property type="match status" value="1"/>
</dbReference>
<proteinExistence type="predicted"/>
<evidence type="ECO:0000256" key="1">
    <source>
        <dbReference type="SAM" id="MobiDB-lite"/>
    </source>
</evidence>
<gene>
    <name evidence="3" type="ORF">IM811_003822</name>
</gene>
<evidence type="ECO:0000313" key="4">
    <source>
        <dbReference type="Proteomes" id="UP000616885"/>
    </source>
</evidence>
<keyword evidence="2" id="KW-0812">Transmembrane</keyword>
<organism evidence="3 4">
    <name type="scientific">Bionectria ochroleuca</name>
    <name type="common">Gliocladium roseum</name>
    <dbReference type="NCBI Taxonomy" id="29856"/>
    <lineage>
        <taxon>Eukaryota</taxon>
        <taxon>Fungi</taxon>
        <taxon>Dikarya</taxon>
        <taxon>Ascomycota</taxon>
        <taxon>Pezizomycotina</taxon>
        <taxon>Sordariomycetes</taxon>
        <taxon>Hypocreomycetidae</taxon>
        <taxon>Hypocreales</taxon>
        <taxon>Bionectriaceae</taxon>
        <taxon>Clonostachys</taxon>
    </lineage>
</organism>
<feature type="region of interest" description="Disordered" evidence="1">
    <location>
        <begin position="201"/>
        <end position="246"/>
    </location>
</feature>
<feature type="transmembrane region" description="Helical" evidence="2">
    <location>
        <begin position="80"/>
        <end position="101"/>
    </location>
</feature>
<evidence type="ECO:0000313" key="3">
    <source>
        <dbReference type="EMBL" id="KAF9745521.1"/>
    </source>
</evidence>
<reference evidence="3" key="1">
    <citation type="submission" date="2020-10" db="EMBL/GenBank/DDBJ databases">
        <title>High-Quality Genome Resource of Clonostachys rosea strain S41 by Oxford Nanopore Long-Read Sequencing.</title>
        <authorList>
            <person name="Wang H."/>
        </authorList>
    </citation>
    <scope>NUCLEOTIDE SEQUENCE</scope>
    <source>
        <strain evidence="3">S41</strain>
    </source>
</reference>
<dbReference type="Proteomes" id="UP000616885">
    <property type="component" value="Unassembled WGS sequence"/>
</dbReference>